<name>A0ABZ2AGM0_9BACT</name>
<dbReference type="InterPro" id="IPR037143">
    <property type="entry name" value="4-PPantetheinyl_Trfase_dom_sf"/>
</dbReference>
<evidence type="ECO:0000313" key="4">
    <source>
        <dbReference type="Proteomes" id="UP001431935"/>
    </source>
</evidence>
<gene>
    <name evidence="3" type="ORF">V2E26_02225</name>
</gene>
<protein>
    <submittedName>
        <fullName evidence="3">4'-phosphopantetheinyl transferase superfamily protein</fullName>
    </submittedName>
</protein>
<evidence type="ECO:0000259" key="2">
    <source>
        <dbReference type="Pfam" id="PF01648"/>
    </source>
</evidence>
<dbReference type="SUPFAM" id="SSF56214">
    <property type="entry name" value="4'-phosphopantetheinyl transferase"/>
    <property type="match status" value="1"/>
</dbReference>
<organism evidence="3 4">
    <name type="scientific">Metamycoplasma gateae</name>
    <dbReference type="NCBI Taxonomy" id="35769"/>
    <lineage>
        <taxon>Bacteria</taxon>
        <taxon>Bacillati</taxon>
        <taxon>Mycoplasmatota</taxon>
        <taxon>Mycoplasmoidales</taxon>
        <taxon>Metamycoplasmataceae</taxon>
        <taxon>Metamycoplasma</taxon>
    </lineage>
</organism>
<dbReference type="Pfam" id="PF01648">
    <property type="entry name" value="ACPS"/>
    <property type="match status" value="1"/>
</dbReference>
<dbReference type="RefSeq" id="WP_330463249.1">
    <property type="nucleotide sequence ID" value="NZ_CP143578.1"/>
</dbReference>
<reference evidence="3" key="1">
    <citation type="submission" date="2024-01" db="EMBL/GenBank/DDBJ databases">
        <title>Complete genome sequence of Mycoplasma gateae strain 3700.</title>
        <authorList>
            <person name="Spergser J."/>
        </authorList>
    </citation>
    <scope>NUCLEOTIDE SEQUENCE [LARGE SCALE GENOMIC DNA]</scope>
    <source>
        <strain evidence="3">3700</strain>
    </source>
</reference>
<dbReference type="Gene3D" id="3.90.470.20">
    <property type="entry name" value="4'-phosphopantetheinyl transferase domain"/>
    <property type="match status" value="1"/>
</dbReference>
<accession>A0ABZ2AGM0</accession>
<feature type="domain" description="4'-phosphopantetheinyl transferase" evidence="2">
    <location>
        <begin position="4"/>
        <end position="96"/>
    </location>
</feature>
<keyword evidence="4" id="KW-1185">Reference proteome</keyword>
<dbReference type="Proteomes" id="UP001431935">
    <property type="component" value="Chromosome"/>
</dbReference>
<keyword evidence="1 3" id="KW-0808">Transferase</keyword>
<dbReference type="EMBL" id="CP143578">
    <property type="protein sequence ID" value="WVN21210.1"/>
    <property type="molecule type" value="Genomic_DNA"/>
</dbReference>
<dbReference type="InterPro" id="IPR008278">
    <property type="entry name" value="4-PPantetheinyl_Trfase_dom"/>
</dbReference>
<dbReference type="GO" id="GO:0016740">
    <property type="term" value="F:transferase activity"/>
    <property type="evidence" value="ECO:0007669"/>
    <property type="project" value="UniProtKB-KW"/>
</dbReference>
<evidence type="ECO:0000313" key="3">
    <source>
        <dbReference type="EMBL" id="WVN21210.1"/>
    </source>
</evidence>
<evidence type="ECO:0000256" key="1">
    <source>
        <dbReference type="ARBA" id="ARBA00022679"/>
    </source>
</evidence>
<sequence length="100" mass="11811">MISVDLTKIKRFKKLKDSAIQKILHPTEIIEFNKLSKDKKPIYLATRWSLKECIFKVDNNFFEFRKILIKKNESGKYIFNDFQLSTTNEDGYIVAVAFKS</sequence>
<proteinExistence type="predicted"/>